<dbReference type="AlphaFoldDB" id="A0AAD7XHP5"/>
<organism evidence="2 3">
    <name type="scientific">Chrysophaeum taylorii</name>
    <dbReference type="NCBI Taxonomy" id="2483200"/>
    <lineage>
        <taxon>Eukaryota</taxon>
        <taxon>Sar</taxon>
        <taxon>Stramenopiles</taxon>
        <taxon>Ochrophyta</taxon>
        <taxon>Pelagophyceae</taxon>
        <taxon>Pelagomonadales</taxon>
        <taxon>Pelagomonadaceae</taxon>
        <taxon>Chrysophaeum</taxon>
    </lineage>
</organism>
<dbReference type="InterPro" id="IPR050210">
    <property type="entry name" value="tRNA_Adenine-N(6)_MTase"/>
</dbReference>
<dbReference type="PROSITE" id="PS00092">
    <property type="entry name" value="N6_MTASE"/>
    <property type="match status" value="1"/>
</dbReference>
<dbReference type="Gene3D" id="3.40.50.150">
    <property type="entry name" value="Vaccinia Virus protein VP39"/>
    <property type="match status" value="1"/>
</dbReference>
<dbReference type="CDD" id="cd02440">
    <property type="entry name" value="AdoMet_MTases"/>
    <property type="match status" value="1"/>
</dbReference>
<dbReference type="InterPro" id="IPR029063">
    <property type="entry name" value="SAM-dependent_MTases_sf"/>
</dbReference>
<proteinExistence type="predicted"/>
<dbReference type="Proteomes" id="UP001230188">
    <property type="component" value="Unassembled WGS sequence"/>
</dbReference>
<reference evidence="2" key="1">
    <citation type="submission" date="2023-01" db="EMBL/GenBank/DDBJ databases">
        <title>Metagenome sequencing of chrysophaentin producing Chrysophaeum taylorii.</title>
        <authorList>
            <person name="Davison J."/>
            <person name="Bewley C."/>
        </authorList>
    </citation>
    <scope>NUCLEOTIDE SEQUENCE</scope>
    <source>
        <strain evidence="2">NIES-1699</strain>
    </source>
</reference>
<dbReference type="GO" id="GO:0003676">
    <property type="term" value="F:nucleic acid binding"/>
    <property type="evidence" value="ECO:0007669"/>
    <property type="project" value="InterPro"/>
</dbReference>
<name>A0AAD7XHP5_9STRA</name>
<dbReference type="PANTHER" id="PTHR47739">
    <property type="entry name" value="TRNA1(VAL) (ADENINE(37)-N6)-METHYLTRANSFERASE"/>
    <property type="match status" value="1"/>
</dbReference>
<dbReference type="InterPro" id="IPR002052">
    <property type="entry name" value="DNA_methylase_N6_adenine_CS"/>
</dbReference>
<dbReference type="InterPro" id="IPR007848">
    <property type="entry name" value="Small_mtfrase_dom"/>
</dbReference>
<feature type="domain" description="Methyltransferase small" evidence="1">
    <location>
        <begin position="40"/>
        <end position="155"/>
    </location>
</feature>
<gene>
    <name evidence="2" type="ORF">CTAYLR_001351</name>
</gene>
<evidence type="ECO:0000313" key="2">
    <source>
        <dbReference type="EMBL" id="KAJ8598544.1"/>
    </source>
</evidence>
<dbReference type="Pfam" id="PF05175">
    <property type="entry name" value="MTS"/>
    <property type="match status" value="1"/>
</dbReference>
<comment type="caution">
    <text evidence="2">The sequence shown here is derived from an EMBL/GenBank/DDBJ whole genome shotgun (WGS) entry which is preliminary data.</text>
</comment>
<evidence type="ECO:0000259" key="1">
    <source>
        <dbReference type="Pfam" id="PF05175"/>
    </source>
</evidence>
<evidence type="ECO:0000313" key="3">
    <source>
        <dbReference type="Proteomes" id="UP001230188"/>
    </source>
</evidence>
<keyword evidence="3" id="KW-1185">Reference proteome</keyword>
<accession>A0AAD7XHP5</accession>
<dbReference type="GO" id="GO:0032259">
    <property type="term" value="P:methylation"/>
    <property type="evidence" value="ECO:0007669"/>
    <property type="project" value="InterPro"/>
</dbReference>
<sequence>MRKPFFELRHFVVRQDRCGGKVTSDACAFGALATTWMGNRPSRILDIGTGTGILAMLCAQRFLLKTTTTTTTTIIDAVEIDRDAAAQARDNAAAFFPNIKVHCNDALRFAPSNRYDAIVCNPPFFGATREAATRQRNLARHDTRLPPTGLLDTVSRLLEPRGVFCVLLGARFSEPRRAFCDLALQRGLVLAAAVEFADRPDSPPHVVAMAFTTRHVGPRRLVVPDRLDFFAEPGVGWRAPTPRLAALMADVYTDKYLRRPPP</sequence>
<dbReference type="SUPFAM" id="SSF53335">
    <property type="entry name" value="S-adenosyl-L-methionine-dependent methyltransferases"/>
    <property type="match status" value="1"/>
</dbReference>
<dbReference type="PANTHER" id="PTHR47739:SF1">
    <property type="entry name" value="TRNA1(VAL) (ADENINE(37)-N6)-METHYLTRANSFERASE"/>
    <property type="match status" value="1"/>
</dbReference>
<dbReference type="GO" id="GO:0008757">
    <property type="term" value="F:S-adenosylmethionine-dependent methyltransferase activity"/>
    <property type="evidence" value="ECO:0007669"/>
    <property type="project" value="UniProtKB-ARBA"/>
</dbReference>
<protein>
    <recommendedName>
        <fullName evidence="1">Methyltransferase small domain-containing protein</fullName>
    </recommendedName>
</protein>
<dbReference type="EMBL" id="JAQMWT010000671">
    <property type="protein sequence ID" value="KAJ8598544.1"/>
    <property type="molecule type" value="Genomic_DNA"/>
</dbReference>